<evidence type="ECO:0000259" key="18">
    <source>
        <dbReference type="Pfam" id="PF00361"/>
    </source>
</evidence>
<feature type="transmembrane region" description="Helical" evidence="17">
    <location>
        <begin position="274"/>
        <end position="293"/>
    </location>
</feature>
<geneLocation type="mitochondrion" evidence="20"/>
<feature type="transmembrane region" description="Helical" evidence="17">
    <location>
        <begin position="57"/>
        <end position="76"/>
    </location>
</feature>
<keyword evidence="11 17" id="KW-1133">Transmembrane helix</keyword>
<evidence type="ECO:0000256" key="3">
    <source>
        <dbReference type="ARBA" id="ARBA00012944"/>
    </source>
</evidence>
<keyword evidence="6 17" id="KW-0679">Respiratory chain</keyword>
<keyword evidence="5" id="KW-0813">Transport</keyword>
<evidence type="ECO:0000256" key="1">
    <source>
        <dbReference type="ARBA" id="ARBA00004448"/>
    </source>
</evidence>
<evidence type="ECO:0000256" key="8">
    <source>
        <dbReference type="ARBA" id="ARBA00022792"/>
    </source>
</evidence>
<dbReference type="PANTHER" id="PTHR46552">
    <property type="entry name" value="NADH-UBIQUINONE OXIDOREDUCTASE CHAIN 2"/>
    <property type="match status" value="1"/>
</dbReference>
<feature type="domain" description="NADH:quinone oxidoreductase/Mrp antiporter transmembrane" evidence="18">
    <location>
        <begin position="23"/>
        <end position="280"/>
    </location>
</feature>
<keyword evidence="12 17" id="KW-0520">NAD</keyword>
<evidence type="ECO:0000256" key="5">
    <source>
        <dbReference type="ARBA" id="ARBA00022448"/>
    </source>
</evidence>
<feature type="transmembrane region" description="Helical" evidence="17">
    <location>
        <begin position="234"/>
        <end position="254"/>
    </location>
</feature>
<dbReference type="InterPro" id="IPR050175">
    <property type="entry name" value="Complex_I_Subunit_2"/>
</dbReference>
<dbReference type="EC" id="7.1.1.2" evidence="3 17"/>
<feature type="transmembrane region" description="Helical" evidence="17">
    <location>
        <begin position="96"/>
        <end position="114"/>
    </location>
</feature>
<keyword evidence="14 17" id="KW-0496">Mitochondrion</keyword>
<evidence type="ECO:0000256" key="15">
    <source>
        <dbReference type="ARBA" id="ARBA00023136"/>
    </source>
</evidence>
<comment type="subcellular location">
    <subcellularLocation>
        <location evidence="1 17">Mitochondrion inner membrane</location>
        <topology evidence="1 17">Multi-pass membrane protein</topology>
    </subcellularLocation>
</comment>
<comment type="function">
    <text evidence="17">Core subunit of the mitochondrial membrane respiratory chain NADH dehydrogenase (Complex I) which catalyzes electron transfer from NADH through the respiratory chain, using ubiquinone as an electron acceptor. Essential for the catalytic activity and assembly of complex I.</text>
</comment>
<dbReference type="GO" id="GO:0006120">
    <property type="term" value="P:mitochondrial electron transport, NADH to ubiquinone"/>
    <property type="evidence" value="ECO:0007669"/>
    <property type="project" value="InterPro"/>
</dbReference>
<organism evidence="20">
    <name type="scientific">Phelsuma guimbeaui</name>
    <dbReference type="NCBI Taxonomy" id="232314"/>
    <lineage>
        <taxon>Eukaryota</taxon>
        <taxon>Metazoa</taxon>
        <taxon>Chordata</taxon>
        <taxon>Craniata</taxon>
        <taxon>Vertebrata</taxon>
        <taxon>Euteleostomi</taxon>
        <taxon>Lepidosauria</taxon>
        <taxon>Squamata</taxon>
        <taxon>Bifurcata</taxon>
        <taxon>Gekkota</taxon>
        <taxon>Gekkonidae</taxon>
        <taxon>Gekkoninae</taxon>
        <taxon>Phelsuma</taxon>
    </lineage>
</organism>
<feature type="transmembrane region" description="Helical" evidence="17">
    <location>
        <begin position="323"/>
        <end position="342"/>
    </location>
</feature>
<dbReference type="PANTHER" id="PTHR46552:SF1">
    <property type="entry name" value="NADH-UBIQUINONE OXIDOREDUCTASE CHAIN 2"/>
    <property type="match status" value="1"/>
</dbReference>
<dbReference type="InterPro" id="IPR003917">
    <property type="entry name" value="NADH_UbQ_OxRdtase_chain2"/>
</dbReference>
<evidence type="ECO:0000256" key="2">
    <source>
        <dbReference type="ARBA" id="ARBA00007012"/>
    </source>
</evidence>
<proteinExistence type="inferred from homology"/>
<evidence type="ECO:0000256" key="10">
    <source>
        <dbReference type="ARBA" id="ARBA00022982"/>
    </source>
</evidence>
<feature type="transmembrane region" description="Helical" evidence="17">
    <location>
        <begin position="152"/>
        <end position="170"/>
    </location>
</feature>
<dbReference type="EMBL" id="AB661664">
    <property type="protein sequence ID" value="BAP90271.1"/>
    <property type="molecule type" value="Genomic_DNA"/>
</dbReference>
<keyword evidence="7 17" id="KW-0812">Transmembrane</keyword>
<keyword evidence="13 17" id="KW-0830">Ubiquinone</keyword>
<evidence type="ECO:0000256" key="12">
    <source>
        <dbReference type="ARBA" id="ARBA00023027"/>
    </source>
</evidence>
<keyword evidence="10 17" id="KW-0249">Electron transport</keyword>
<comment type="catalytic activity">
    <reaction evidence="16 17">
        <text>a ubiquinone + NADH + 5 H(+)(in) = a ubiquinol + NAD(+) + 4 H(+)(out)</text>
        <dbReference type="Rhea" id="RHEA:29091"/>
        <dbReference type="Rhea" id="RHEA-COMP:9565"/>
        <dbReference type="Rhea" id="RHEA-COMP:9566"/>
        <dbReference type="ChEBI" id="CHEBI:15378"/>
        <dbReference type="ChEBI" id="CHEBI:16389"/>
        <dbReference type="ChEBI" id="CHEBI:17976"/>
        <dbReference type="ChEBI" id="CHEBI:57540"/>
        <dbReference type="ChEBI" id="CHEBI:57945"/>
        <dbReference type="EC" id="7.1.1.2"/>
    </reaction>
</comment>
<evidence type="ECO:0000256" key="17">
    <source>
        <dbReference type="RuleBase" id="RU003403"/>
    </source>
</evidence>
<comment type="similarity">
    <text evidence="2 17">Belongs to the complex I subunit 2 family.</text>
</comment>
<evidence type="ECO:0000256" key="4">
    <source>
        <dbReference type="ARBA" id="ARBA00021008"/>
    </source>
</evidence>
<dbReference type="PRINTS" id="PR01436">
    <property type="entry name" value="NADHDHGNASE2"/>
</dbReference>
<dbReference type="Pfam" id="PF06444">
    <property type="entry name" value="NADH_dehy_S2_C"/>
    <property type="match status" value="1"/>
</dbReference>
<dbReference type="InterPro" id="IPR010933">
    <property type="entry name" value="NADH_DH_su2_C"/>
</dbReference>
<dbReference type="GO" id="GO:0008137">
    <property type="term" value="F:NADH dehydrogenase (ubiquinone) activity"/>
    <property type="evidence" value="ECO:0007669"/>
    <property type="project" value="UniProtKB-EC"/>
</dbReference>
<keyword evidence="9 17" id="KW-1278">Translocase</keyword>
<evidence type="ECO:0000259" key="19">
    <source>
        <dbReference type="Pfam" id="PF06444"/>
    </source>
</evidence>
<evidence type="ECO:0000256" key="9">
    <source>
        <dbReference type="ARBA" id="ARBA00022967"/>
    </source>
</evidence>
<protein>
    <recommendedName>
        <fullName evidence="4 17">NADH-ubiquinone oxidoreductase chain 2</fullName>
        <ecNumber evidence="3 17">7.1.1.2</ecNumber>
    </recommendedName>
</protein>
<evidence type="ECO:0000256" key="13">
    <source>
        <dbReference type="ARBA" id="ARBA00023075"/>
    </source>
</evidence>
<dbReference type="AlphaFoldDB" id="A0A0A1H7F5"/>
<feature type="transmembrane region" description="Helical" evidence="17">
    <location>
        <begin position="26"/>
        <end position="45"/>
    </location>
</feature>
<evidence type="ECO:0000313" key="20">
    <source>
        <dbReference type="EMBL" id="BAP90271.1"/>
    </source>
</evidence>
<dbReference type="GO" id="GO:0005743">
    <property type="term" value="C:mitochondrial inner membrane"/>
    <property type="evidence" value="ECO:0007669"/>
    <property type="project" value="UniProtKB-SubCell"/>
</dbReference>
<feature type="transmembrane region" description="Helical" evidence="17">
    <location>
        <begin position="126"/>
        <end position="146"/>
    </location>
</feature>
<reference evidence="20" key="1">
    <citation type="journal article" date="2014" name="BMC Genomics">
        <title>Gene rearrangements in gekkonid mitochondrial genomes with shuffling, loss, and reassignment of tRNA genes.</title>
        <authorList>
            <person name="Kumazawa Y."/>
            <person name="Miura S."/>
            <person name="Yamada C."/>
            <person name="Hashiguchi Y."/>
        </authorList>
    </citation>
    <scope>NUCLEOTIDE SEQUENCE</scope>
    <source>
        <strain evidence="20">Pgui1</strain>
    </source>
</reference>
<evidence type="ECO:0000256" key="14">
    <source>
        <dbReference type="ARBA" id="ARBA00023128"/>
    </source>
</evidence>
<gene>
    <name evidence="20" type="primary">ND2</name>
</gene>
<keyword evidence="15 17" id="KW-0472">Membrane</keyword>
<name>A0A0A1H7F5_9SAUR</name>
<dbReference type="InterPro" id="IPR001750">
    <property type="entry name" value="ND/Mrp_TM"/>
</dbReference>
<keyword evidence="8 17" id="KW-0999">Mitochondrion inner membrane</keyword>
<accession>A0A0A1H7F5</accession>
<evidence type="ECO:0000256" key="16">
    <source>
        <dbReference type="ARBA" id="ARBA00049551"/>
    </source>
</evidence>
<evidence type="ECO:0000256" key="6">
    <source>
        <dbReference type="ARBA" id="ARBA00022660"/>
    </source>
</evidence>
<evidence type="ECO:0000256" key="11">
    <source>
        <dbReference type="ARBA" id="ARBA00022989"/>
    </source>
</evidence>
<feature type="domain" description="NADH dehydrogenase subunit 2 C-terminal" evidence="19">
    <location>
        <begin position="289"/>
        <end position="341"/>
    </location>
</feature>
<dbReference type="Pfam" id="PF00361">
    <property type="entry name" value="Proton_antipo_M"/>
    <property type="match status" value="1"/>
</dbReference>
<evidence type="ECO:0000256" key="7">
    <source>
        <dbReference type="ARBA" id="ARBA00022692"/>
    </source>
</evidence>
<sequence>MNPLMLTFMMTSLSTSTILTLSSYHWLLAWVGLELNTLSMLPIIIKPQHPRATEAATKYFLTQAAAAALIMFSSTMNAWETGQWSIMNMTPIPTTIMTLAIFLKLGLVPTHFWYPEVLQGSTMYTAMIISTWQKIAPLSLLYLTSMNCPTEIFLIVGITSTIIAGMVGLNMTQTRKIMAFSSIGHMGWLITMIPFNLNLTTFTLMMYITLTSSMFSMLATMTTPTLKDMGQTHLCFPMMTTMMMLTLMSLGGLPPLSGFMPKLLILKTLTDMKLMILSTSLALTSLPSLYFYLRMSYITMMTSPPKTTTTQYKWRLKPHHHMIMSPLITMTIILLPMTPLLMCT</sequence>